<dbReference type="Pfam" id="PF01740">
    <property type="entry name" value="STAS"/>
    <property type="match status" value="1"/>
</dbReference>
<dbReference type="InterPro" id="IPR011547">
    <property type="entry name" value="SLC26A/SulP_dom"/>
</dbReference>
<organism evidence="8 9">
    <name type="scientific">Paraoerskovia marina</name>
    <dbReference type="NCBI Taxonomy" id="545619"/>
    <lineage>
        <taxon>Bacteria</taxon>
        <taxon>Bacillati</taxon>
        <taxon>Actinomycetota</taxon>
        <taxon>Actinomycetes</taxon>
        <taxon>Micrococcales</taxon>
        <taxon>Cellulomonadaceae</taxon>
        <taxon>Paraoerskovia</taxon>
    </lineage>
</organism>
<feature type="transmembrane region" description="Helical" evidence="6">
    <location>
        <begin position="194"/>
        <end position="213"/>
    </location>
</feature>
<name>A0A1H1N9N1_9CELL</name>
<dbReference type="RefSeq" id="WP_083371439.1">
    <property type="nucleotide sequence ID" value="NZ_LT629776.1"/>
</dbReference>
<dbReference type="EMBL" id="LT629776">
    <property type="protein sequence ID" value="SDR95702.1"/>
    <property type="molecule type" value="Genomic_DNA"/>
</dbReference>
<reference evidence="8 9" key="1">
    <citation type="submission" date="2016-10" db="EMBL/GenBank/DDBJ databases">
        <authorList>
            <person name="de Groot N.N."/>
        </authorList>
    </citation>
    <scope>NUCLEOTIDE SEQUENCE [LARGE SCALE GENOMIC DNA]</scope>
    <source>
        <strain evidence="8 9">DSM 22126</strain>
    </source>
</reference>
<evidence type="ECO:0000256" key="5">
    <source>
        <dbReference type="SAM" id="MobiDB-lite"/>
    </source>
</evidence>
<evidence type="ECO:0000313" key="9">
    <source>
        <dbReference type="Proteomes" id="UP000185663"/>
    </source>
</evidence>
<dbReference type="PROSITE" id="PS01130">
    <property type="entry name" value="SLC26A"/>
    <property type="match status" value="1"/>
</dbReference>
<dbReference type="Gene3D" id="3.30.750.24">
    <property type="entry name" value="STAS domain"/>
    <property type="match status" value="1"/>
</dbReference>
<keyword evidence="4 6" id="KW-0472">Membrane</keyword>
<dbReference type="AlphaFoldDB" id="A0A1H1N9N1"/>
<sequence length="572" mass="58658">MRLGEALRGGTPRKDLIAGLTVWAVLVPEALAYATIAGVDPVVGLYAAVPSLILYSVFGTSRRLVVGPMAASAALSAAVVGALHPGDDAAFLALTTGAALVTGLLCIVAGVARLGVLASFVSEPVLKGFIIGMAIVIIVGQVPKLLGLDSVDGNAVEKTIGVFGELGDIHGASALLGIAALALALSLRRWAPKVPGALVVVAVGVLVSVFLGLGDQGVEIVGHIEPGIPTLGLPDLALSDYSDLLVPALGIMAVAFAESLGAARSSATTEKIDANRELIGMGMSNIGSGLAGGMVVNGSLSKTAVNSAAGGTSQWSSIVAGILTLATLLFLTPLFEPLPEPVLAAVVIAAVLELVDIKALVRLWKLATPLHGVRYGGAARSDFWAAAATLLGVLLIDTLPGLVIGVIISILLLLSRASKPHIAELGQTGDLWVDTDRATAHGRSTTPHEGMVVLRVEGGMFFANSTMIEDFVEARVDKDTRAVVLDAQTVPFVDVTAAKMLVELRDSLQSKGVTLYLTRDVGQVRDLIRNAEPSREFMPHVVPDVHAAVAAFDESEKGTSAGGTTPGSTPDA</sequence>
<evidence type="ECO:0000256" key="2">
    <source>
        <dbReference type="ARBA" id="ARBA00022692"/>
    </source>
</evidence>
<dbReference type="Pfam" id="PF00916">
    <property type="entry name" value="Sulfate_transp"/>
    <property type="match status" value="1"/>
</dbReference>
<feature type="transmembrane region" description="Helical" evidence="6">
    <location>
        <begin position="89"/>
        <end position="112"/>
    </location>
</feature>
<feature type="transmembrane region" description="Helical" evidence="6">
    <location>
        <begin position="124"/>
        <end position="142"/>
    </location>
</feature>
<proteinExistence type="predicted"/>
<dbReference type="Proteomes" id="UP000185663">
    <property type="component" value="Chromosome I"/>
</dbReference>
<dbReference type="CDD" id="cd07042">
    <property type="entry name" value="STAS_SulP_like_sulfate_transporter"/>
    <property type="match status" value="1"/>
</dbReference>
<evidence type="ECO:0000313" key="8">
    <source>
        <dbReference type="EMBL" id="SDR95702.1"/>
    </source>
</evidence>
<dbReference type="GO" id="GO:0016020">
    <property type="term" value="C:membrane"/>
    <property type="evidence" value="ECO:0007669"/>
    <property type="project" value="UniProtKB-SubCell"/>
</dbReference>
<feature type="transmembrane region" description="Helical" evidence="6">
    <location>
        <begin position="169"/>
        <end position="187"/>
    </location>
</feature>
<dbReference type="OrthoDB" id="9771198at2"/>
<feature type="transmembrane region" description="Helical" evidence="6">
    <location>
        <begin position="278"/>
        <end position="295"/>
    </location>
</feature>
<feature type="transmembrane region" description="Helical" evidence="6">
    <location>
        <begin position="65"/>
        <end position="83"/>
    </location>
</feature>
<feature type="transmembrane region" description="Helical" evidence="6">
    <location>
        <begin position="342"/>
        <end position="364"/>
    </location>
</feature>
<dbReference type="GO" id="GO:0008271">
    <property type="term" value="F:secondary active sulfate transmembrane transporter activity"/>
    <property type="evidence" value="ECO:0007669"/>
    <property type="project" value="InterPro"/>
</dbReference>
<feature type="region of interest" description="Disordered" evidence="5">
    <location>
        <begin position="553"/>
        <end position="572"/>
    </location>
</feature>
<feature type="transmembrane region" description="Helical" evidence="6">
    <location>
        <begin position="244"/>
        <end position="266"/>
    </location>
</feature>
<comment type="subcellular location">
    <subcellularLocation>
        <location evidence="1">Membrane</location>
        <topology evidence="1">Multi-pass membrane protein</topology>
    </subcellularLocation>
</comment>
<protein>
    <submittedName>
        <fullName evidence="8">High affinity sulphate transporter 1</fullName>
    </submittedName>
</protein>
<dbReference type="PROSITE" id="PS50801">
    <property type="entry name" value="STAS"/>
    <property type="match status" value="1"/>
</dbReference>
<keyword evidence="2 6" id="KW-0812">Transmembrane</keyword>
<dbReference type="InterPro" id="IPR002645">
    <property type="entry name" value="STAS_dom"/>
</dbReference>
<keyword evidence="9" id="KW-1185">Reference proteome</keyword>
<accession>A0A1H1N9N1</accession>
<feature type="transmembrane region" description="Helical" evidence="6">
    <location>
        <begin position="315"/>
        <end position="335"/>
    </location>
</feature>
<dbReference type="SUPFAM" id="SSF52091">
    <property type="entry name" value="SpoIIaa-like"/>
    <property type="match status" value="1"/>
</dbReference>
<dbReference type="InterPro" id="IPR036513">
    <property type="entry name" value="STAS_dom_sf"/>
</dbReference>
<evidence type="ECO:0000256" key="6">
    <source>
        <dbReference type="SAM" id="Phobius"/>
    </source>
</evidence>
<feature type="transmembrane region" description="Helical" evidence="6">
    <location>
        <begin position="384"/>
        <end position="414"/>
    </location>
</feature>
<dbReference type="PANTHER" id="PTHR11814">
    <property type="entry name" value="SULFATE TRANSPORTER"/>
    <property type="match status" value="1"/>
</dbReference>
<dbReference type="STRING" id="545619.SAMN04489860_0474"/>
<dbReference type="eggNOG" id="COG0659">
    <property type="taxonomic scope" value="Bacteria"/>
</dbReference>
<feature type="domain" description="STAS" evidence="7">
    <location>
        <begin position="441"/>
        <end position="552"/>
    </location>
</feature>
<dbReference type="InterPro" id="IPR001902">
    <property type="entry name" value="SLC26A/SulP_fam"/>
</dbReference>
<dbReference type="InterPro" id="IPR018045">
    <property type="entry name" value="S04_transporter_CS"/>
</dbReference>
<keyword evidence="3 6" id="KW-1133">Transmembrane helix</keyword>
<evidence type="ECO:0000259" key="7">
    <source>
        <dbReference type="PROSITE" id="PS50801"/>
    </source>
</evidence>
<gene>
    <name evidence="8" type="ORF">SAMN04489860_0474</name>
</gene>
<evidence type="ECO:0000256" key="3">
    <source>
        <dbReference type="ARBA" id="ARBA00022989"/>
    </source>
</evidence>
<evidence type="ECO:0000256" key="4">
    <source>
        <dbReference type="ARBA" id="ARBA00023136"/>
    </source>
</evidence>
<evidence type="ECO:0000256" key="1">
    <source>
        <dbReference type="ARBA" id="ARBA00004141"/>
    </source>
</evidence>
<feature type="transmembrane region" description="Helical" evidence="6">
    <location>
        <begin position="42"/>
        <end position="58"/>
    </location>
</feature>